<gene>
    <name evidence="1" type="ORF">PCOR1329_LOCUS64665</name>
</gene>
<comment type="caution">
    <text evidence="1">The sequence shown here is derived from an EMBL/GenBank/DDBJ whole genome shotgun (WGS) entry which is preliminary data.</text>
</comment>
<dbReference type="InterPro" id="IPR050158">
    <property type="entry name" value="Ubiquitin_ubiquitin-like"/>
</dbReference>
<evidence type="ECO:0000313" key="2">
    <source>
        <dbReference type="Proteomes" id="UP001189429"/>
    </source>
</evidence>
<evidence type="ECO:0000313" key="1">
    <source>
        <dbReference type="EMBL" id="CAK0882005.1"/>
    </source>
</evidence>
<dbReference type="InterPro" id="IPR029071">
    <property type="entry name" value="Ubiquitin-like_domsf"/>
</dbReference>
<dbReference type="Gene3D" id="3.10.20.90">
    <property type="entry name" value="Phosphatidylinositol 3-kinase Catalytic Subunit, Chain A, domain 1"/>
    <property type="match status" value="2"/>
</dbReference>
<keyword evidence="2" id="KW-1185">Reference proteome</keyword>
<dbReference type="PANTHER" id="PTHR10666">
    <property type="entry name" value="UBIQUITIN"/>
    <property type="match status" value="1"/>
</dbReference>
<reference evidence="1" key="1">
    <citation type="submission" date="2023-10" db="EMBL/GenBank/DDBJ databases">
        <authorList>
            <person name="Chen Y."/>
            <person name="Shah S."/>
            <person name="Dougan E. K."/>
            <person name="Thang M."/>
            <person name="Chan C."/>
        </authorList>
    </citation>
    <scope>NUCLEOTIDE SEQUENCE [LARGE SCALE GENOMIC DNA]</scope>
</reference>
<sequence>MRIFVTTLESKTITWDAEARPEIGRRLLRGSGIIFGWEQRALPELFTWSYASTDRPTITWDVEASHTNDNMKTEIQDMETTPDGGIITWGVDASGSLSNMNTTFQDKESTPLDQQRLIVDRKPLEARGPPWDREASDTIDNNMIATILEKEDTLPDLQILITSTWKKSVLHLVMCLPGGVQIFEATLEGEIITRDREARDTFDNLKATLRDKEGGPPN</sequence>
<dbReference type="Proteomes" id="UP001189429">
    <property type="component" value="Unassembled WGS sequence"/>
</dbReference>
<dbReference type="SUPFAM" id="SSF54236">
    <property type="entry name" value="Ubiquitin-like"/>
    <property type="match status" value="1"/>
</dbReference>
<proteinExistence type="predicted"/>
<dbReference type="EMBL" id="CAUYUJ010018256">
    <property type="protein sequence ID" value="CAK0882005.1"/>
    <property type="molecule type" value="Genomic_DNA"/>
</dbReference>
<accession>A0ABN9W8I7</accession>
<protein>
    <submittedName>
        <fullName evidence="1">Uncharacterized protein</fullName>
    </submittedName>
</protein>
<organism evidence="1 2">
    <name type="scientific">Prorocentrum cordatum</name>
    <dbReference type="NCBI Taxonomy" id="2364126"/>
    <lineage>
        <taxon>Eukaryota</taxon>
        <taxon>Sar</taxon>
        <taxon>Alveolata</taxon>
        <taxon>Dinophyceae</taxon>
        <taxon>Prorocentrales</taxon>
        <taxon>Prorocentraceae</taxon>
        <taxon>Prorocentrum</taxon>
    </lineage>
</organism>
<name>A0ABN9W8I7_9DINO</name>